<keyword evidence="7 9" id="KW-0408">Iron</keyword>
<evidence type="ECO:0000256" key="2">
    <source>
        <dbReference type="ARBA" id="ARBA00005179"/>
    </source>
</evidence>
<comment type="similarity">
    <text evidence="3 10">Belongs to the cytochrome P450 family.</text>
</comment>
<protein>
    <recommendedName>
        <fullName evidence="14">Cytochrome P450</fullName>
    </recommendedName>
</protein>
<comment type="pathway">
    <text evidence="2">Secondary metabolite biosynthesis.</text>
</comment>
<dbReference type="InterPro" id="IPR017972">
    <property type="entry name" value="Cyt_P450_CS"/>
</dbReference>
<keyword evidence="11" id="KW-0812">Transmembrane</keyword>
<sequence>MLRTSDSVCWAPHFNRAPILSQGLSNDRMKYFLNDRTFGVPGLGMRSHEPSRDLHAEVNEHCKKLYKSEGTFAGIFLSVSYEATVQPIFSYPVIFMSLPTFIVAVAAAGAGWLVWHVARNFIVRSPLDNIPGPESVSYFKGNLSQLFNRNGWWFLDSLGTQYNSVVRLTGLFGHRMLYVFDPTALQQVIIKESEIYDMPEWSTDTVRMTLGPGLFGVHGATHRKQRKILNPAFSIKHMRALTPVFYAITHKLCTGIEKQIGDNVTTVNLLDWFGRTALELIGQGGLGYSMDTLEEPISNPFGNALKRILPTLFEFSDIQFLFKYIKKLGPARFRSFLADIVPIPKINRLRKLTLKLETESLKILAAKKAALYEDKPTGKANEGKDIMSILLQANREATDGEGLSDQELLAQMTTLVVAGTDSTSNALCTMMDILARDPDIQEKLRAEIVEAQERFGKDIPYDELVSLPYMDAFCRETLRIYPPVSLMMREAQKDIIMPLSRPVTGKDGIAMNEIPVPAGTTVVIGIRSCNLNKDLWGEDALEFRPERWMTQLPNTVTDSRIPGVYSNLMTFNGGGRSCIGFKFSQLEMKIVLSVIIPHFKVMLAENSDDIVWNLSNIRYPTIGKDSDIPAFTVKMERIKGY</sequence>
<keyword evidence="13" id="KW-1185">Reference proteome</keyword>
<dbReference type="GO" id="GO:0020037">
    <property type="term" value="F:heme binding"/>
    <property type="evidence" value="ECO:0007669"/>
    <property type="project" value="InterPro"/>
</dbReference>
<evidence type="ECO:0008006" key="14">
    <source>
        <dbReference type="Google" id="ProtNLM"/>
    </source>
</evidence>
<dbReference type="EMBL" id="JASBNA010000105">
    <property type="protein sequence ID" value="KAK7676767.1"/>
    <property type="molecule type" value="Genomic_DNA"/>
</dbReference>
<evidence type="ECO:0000256" key="1">
    <source>
        <dbReference type="ARBA" id="ARBA00001971"/>
    </source>
</evidence>
<dbReference type="InterPro" id="IPR001128">
    <property type="entry name" value="Cyt_P450"/>
</dbReference>
<evidence type="ECO:0000256" key="3">
    <source>
        <dbReference type="ARBA" id="ARBA00010617"/>
    </source>
</evidence>
<evidence type="ECO:0000256" key="10">
    <source>
        <dbReference type="RuleBase" id="RU000461"/>
    </source>
</evidence>
<evidence type="ECO:0000313" key="12">
    <source>
        <dbReference type="EMBL" id="KAK7676767.1"/>
    </source>
</evidence>
<keyword evidence="8 10" id="KW-0503">Monooxygenase</keyword>
<keyword evidence="4 9" id="KW-0349">Heme</keyword>
<dbReference type="PRINTS" id="PR00463">
    <property type="entry name" value="EP450I"/>
</dbReference>
<dbReference type="GO" id="GO:0005506">
    <property type="term" value="F:iron ion binding"/>
    <property type="evidence" value="ECO:0007669"/>
    <property type="project" value="InterPro"/>
</dbReference>
<keyword evidence="6 10" id="KW-0560">Oxidoreductase</keyword>
<evidence type="ECO:0000256" key="5">
    <source>
        <dbReference type="ARBA" id="ARBA00022723"/>
    </source>
</evidence>
<dbReference type="PANTHER" id="PTHR24305:SF166">
    <property type="entry name" value="CYTOCHROME P450 12A4, MITOCHONDRIAL-RELATED"/>
    <property type="match status" value="1"/>
</dbReference>
<dbReference type="AlphaFoldDB" id="A0AAW0FHU3"/>
<feature type="binding site" description="axial binding residue" evidence="9">
    <location>
        <position position="578"/>
    </location>
    <ligand>
        <name>heme</name>
        <dbReference type="ChEBI" id="CHEBI:30413"/>
    </ligand>
    <ligandPart>
        <name>Fe</name>
        <dbReference type="ChEBI" id="CHEBI:18248"/>
    </ligandPart>
</feature>
<keyword evidence="11" id="KW-0472">Membrane</keyword>
<dbReference type="InterPro" id="IPR002401">
    <property type="entry name" value="Cyt_P450_E_grp-I"/>
</dbReference>
<dbReference type="CDD" id="cd11069">
    <property type="entry name" value="CYP_FUM15-like"/>
    <property type="match status" value="1"/>
</dbReference>
<feature type="transmembrane region" description="Helical" evidence="11">
    <location>
        <begin position="93"/>
        <end position="115"/>
    </location>
</feature>
<name>A0AAW0FHU3_9APHY</name>
<organism evidence="12 13">
    <name type="scientific">Cerrena zonata</name>
    <dbReference type="NCBI Taxonomy" id="2478898"/>
    <lineage>
        <taxon>Eukaryota</taxon>
        <taxon>Fungi</taxon>
        <taxon>Dikarya</taxon>
        <taxon>Basidiomycota</taxon>
        <taxon>Agaricomycotina</taxon>
        <taxon>Agaricomycetes</taxon>
        <taxon>Polyporales</taxon>
        <taxon>Cerrenaceae</taxon>
        <taxon>Cerrena</taxon>
    </lineage>
</organism>
<keyword evidence="5 9" id="KW-0479">Metal-binding</keyword>
<accession>A0AAW0FHU3</accession>
<dbReference type="InterPro" id="IPR050121">
    <property type="entry name" value="Cytochrome_P450_monoxygenase"/>
</dbReference>
<dbReference type="Proteomes" id="UP001385951">
    <property type="component" value="Unassembled WGS sequence"/>
</dbReference>
<evidence type="ECO:0000256" key="6">
    <source>
        <dbReference type="ARBA" id="ARBA00023002"/>
    </source>
</evidence>
<dbReference type="SUPFAM" id="SSF48264">
    <property type="entry name" value="Cytochrome P450"/>
    <property type="match status" value="1"/>
</dbReference>
<evidence type="ECO:0000256" key="4">
    <source>
        <dbReference type="ARBA" id="ARBA00022617"/>
    </source>
</evidence>
<dbReference type="GO" id="GO:0016705">
    <property type="term" value="F:oxidoreductase activity, acting on paired donors, with incorporation or reduction of molecular oxygen"/>
    <property type="evidence" value="ECO:0007669"/>
    <property type="project" value="InterPro"/>
</dbReference>
<dbReference type="Gene3D" id="1.10.630.10">
    <property type="entry name" value="Cytochrome P450"/>
    <property type="match status" value="1"/>
</dbReference>
<dbReference type="Pfam" id="PF00067">
    <property type="entry name" value="p450"/>
    <property type="match status" value="1"/>
</dbReference>
<dbReference type="PANTHER" id="PTHR24305">
    <property type="entry name" value="CYTOCHROME P450"/>
    <property type="match status" value="1"/>
</dbReference>
<keyword evidence="11" id="KW-1133">Transmembrane helix</keyword>
<dbReference type="InterPro" id="IPR036396">
    <property type="entry name" value="Cyt_P450_sf"/>
</dbReference>
<proteinExistence type="inferred from homology"/>
<evidence type="ECO:0000256" key="8">
    <source>
        <dbReference type="ARBA" id="ARBA00023033"/>
    </source>
</evidence>
<evidence type="ECO:0000256" key="7">
    <source>
        <dbReference type="ARBA" id="ARBA00023004"/>
    </source>
</evidence>
<reference evidence="12 13" key="1">
    <citation type="submission" date="2022-09" db="EMBL/GenBank/DDBJ databases">
        <authorList>
            <person name="Palmer J.M."/>
        </authorList>
    </citation>
    <scope>NUCLEOTIDE SEQUENCE [LARGE SCALE GENOMIC DNA]</scope>
    <source>
        <strain evidence="12 13">DSM 7382</strain>
    </source>
</reference>
<dbReference type="GO" id="GO:0004497">
    <property type="term" value="F:monooxygenase activity"/>
    <property type="evidence" value="ECO:0007669"/>
    <property type="project" value="UniProtKB-KW"/>
</dbReference>
<evidence type="ECO:0000313" key="13">
    <source>
        <dbReference type="Proteomes" id="UP001385951"/>
    </source>
</evidence>
<gene>
    <name evidence="12" type="ORF">QCA50_020290</name>
</gene>
<comment type="cofactor">
    <cofactor evidence="1 9">
        <name>heme</name>
        <dbReference type="ChEBI" id="CHEBI:30413"/>
    </cofactor>
</comment>
<comment type="caution">
    <text evidence="12">The sequence shown here is derived from an EMBL/GenBank/DDBJ whole genome shotgun (WGS) entry which is preliminary data.</text>
</comment>
<dbReference type="PROSITE" id="PS00086">
    <property type="entry name" value="CYTOCHROME_P450"/>
    <property type="match status" value="1"/>
</dbReference>
<dbReference type="PRINTS" id="PR00385">
    <property type="entry name" value="P450"/>
</dbReference>
<evidence type="ECO:0000256" key="9">
    <source>
        <dbReference type="PIRSR" id="PIRSR602401-1"/>
    </source>
</evidence>
<evidence type="ECO:0000256" key="11">
    <source>
        <dbReference type="SAM" id="Phobius"/>
    </source>
</evidence>